<name>A0A2H0TFF5_9BACT</name>
<dbReference type="Proteomes" id="UP000231503">
    <property type="component" value="Unassembled WGS sequence"/>
</dbReference>
<accession>A0A2H0TFF5</accession>
<dbReference type="AlphaFoldDB" id="A0A2H0TFF5"/>
<proteinExistence type="predicted"/>
<dbReference type="EMBL" id="PFCO01000003">
    <property type="protein sequence ID" value="PIR69674.1"/>
    <property type="molecule type" value="Genomic_DNA"/>
</dbReference>
<comment type="caution">
    <text evidence="1">The sequence shown here is derived from an EMBL/GenBank/DDBJ whole genome shotgun (WGS) entry which is preliminary data.</text>
</comment>
<evidence type="ECO:0000313" key="2">
    <source>
        <dbReference type="Proteomes" id="UP000231503"/>
    </source>
</evidence>
<gene>
    <name evidence="1" type="ORF">COU47_01105</name>
</gene>
<evidence type="ECO:0000313" key="1">
    <source>
        <dbReference type="EMBL" id="PIR69674.1"/>
    </source>
</evidence>
<sequence>MNTNTGRTVEFPQFSGIRCLMMPYIQGDSASIPDIYASYREIVDSVFLKKGDIGFLTIDESLATGGKPHRGQRAKFERALHTEAGRDPAKIYCWGGGGWGKPPHRVTLDRDVRILLANNLDDSCAVWDAEHEDTSLDGDIGHAAGDYPYDCAVFLKAGEVHEIGILTPHESLPVPQDFNRQFLRIVSSGVHGREEYFTRNPLVSFN</sequence>
<organism evidence="1 2">
    <name type="scientific">Candidatus Niyogibacteria bacterium CG10_big_fil_rev_8_21_14_0_10_46_36</name>
    <dbReference type="NCBI Taxonomy" id="1974726"/>
    <lineage>
        <taxon>Bacteria</taxon>
        <taxon>Candidatus Niyogiibacteriota</taxon>
    </lineage>
</organism>
<protein>
    <submittedName>
        <fullName evidence="1">Uncharacterized protein</fullName>
    </submittedName>
</protein>
<reference evidence="2" key="1">
    <citation type="submission" date="2017-09" db="EMBL/GenBank/DDBJ databases">
        <title>Depth-based differentiation of microbial function through sediment-hosted aquifers and enrichment of novel symbionts in the deep terrestrial subsurface.</title>
        <authorList>
            <person name="Probst A.J."/>
            <person name="Ladd B."/>
            <person name="Jarett J.K."/>
            <person name="Geller-Mcgrath D.E."/>
            <person name="Sieber C.M.K."/>
            <person name="Emerson J.B."/>
            <person name="Anantharaman K."/>
            <person name="Thomas B.C."/>
            <person name="Malmstrom R."/>
            <person name="Stieglmeier M."/>
            <person name="Klingl A."/>
            <person name="Woyke T."/>
            <person name="Ryan C.M."/>
            <person name="Banfield J.F."/>
        </authorList>
    </citation>
    <scope>NUCLEOTIDE SEQUENCE [LARGE SCALE GENOMIC DNA]</scope>
</reference>